<feature type="non-terminal residue" evidence="3">
    <location>
        <position position="306"/>
    </location>
</feature>
<proteinExistence type="predicted"/>
<accession>A0ABR9SIW9</accession>
<feature type="domain" description="ABC-type glycine betaine transport system substrate-binding" evidence="2">
    <location>
        <begin position="52"/>
        <end position="302"/>
    </location>
</feature>
<gene>
    <name evidence="3" type="ORF">IM725_17130</name>
</gene>
<evidence type="ECO:0000313" key="4">
    <source>
        <dbReference type="Proteomes" id="UP000715965"/>
    </source>
</evidence>
<evidence type="ECO:0000256" key="1">
    <source>
        <dbReference type="SAM" id="SignalP"/>
    </source>
</evidence>
<dbReference type="RefSeq" id="WP_321576215.1">
    <property type="nucleotide sequence ID" value="NZ_JADDOJ010000090.1"/>
</dbReference>
<protein>
    <submittedName>
        <fullName evidence="3">ABC transporter permease</fullName>
    </submittedName>
</protein>
<dbReference type="Proteomes" id="UP000715965">
    <property type="component" value="Unassembled WGS sequence"/>
</dbReference>
<organism evidence="3 4">
    <name type="scientific">Ramlibacter aquaticus</name>
    <dbReference type="NCBI Taxonomy" id="2780094"/>
    <lineage>
        <taxon>Bacteria</taxon>
        <taxon>Pseudomonadati</taxon>
        <taxon>Pseudomonadota</taxon>
        <taxon>Betaproteobacteria</taxon>
        <taxon>Burkholderiales</taxon>
        <taxon>Comamonadaceae</taxon>
        <taxon>Ramlibacter</taxon>
    </lineage>
</organism>
<dbReference type="CDD" id="cd13607">
    <property type="entry name" value="PBP2_AfProX_like"/>
    <property type="match status" value="1"/>
</dbReference>
<feature type="chain" id="PRO_5045479804" evidence="1">
    <location>
        <begin position="28"/>
        <end position="306"/>
    </location>
</feature>
<keyword evidence="1" id="KW-0732">Signal</keyword>
<evidence type="ECO:0000313" key="3">
    <source>
        <dbReference type="EMBL" id="MBE7942295.1"/>
    </source>
</evidence>
<dbReference type="EMBL" id="JADDOJ010000090">
    <property type="protein sequence ID" value="MBE7942295.1"/>
    <property type="molecule type" value="Genomic_DNA"/>
</dbReference>
<dbReference type="Pfam" id="PF04069">
    <property type="entry name" value="OpuAC"/>
    <property type="match status" value="1"/>
</dbReference>
<dbReference type="SUPFAM" id="SSF53850">
    <property type="entry name" value="Periplasmic binding protein-like II"/>
    <property type="match status" value="1"/>
</dbReference>
<dbReference type="InterPro" id="IPR041894">
    <property type="entry name" value="PBP2_ProX-like"/>
</dbReference>
<reference evidence="3 4" key="1">
    <citation type="submission" date="2020-10" db="EMBL/GenBank/DDBJ databases">
        <title>Draft genome of Ramlibacter aquaticus LMG 30558.</title>
        <authorList>
            <person name="Props R."/>
        </authorList>
    </citation>
    <scope>NUCLEOTIDE SEQUENCE [LARGE SCALE GENOMIC DNA]</scope>
    <source>
        <strain evidence="3 4">LMG 30558</strain>
    </source>
</reference>
<comment type="caution">
    <text evidence="3">The sequence shown here is derived from an EMBL/GenBank/DDBJ whole genome shotgun (WGS) entry which is preliminary data.</text>
</comment>
<dbReference type="Gene3D" id="3.40.190.10">
    <property type="entry name" value="Periplasmic binding protein-like II"/>
    <property type="match status" value="1"/>
</dbReference>
<evidence type="ECO:0000259" key="2">
    <source>
        <dbReference type="Pfam" id="PF04069"/>
    </source>
</evidence>
<dbReference type="InterPro" id="IPR007210">
    <property type="entry name" value="ABC_Gly_betaine_transp_sub-bd"/>
</dbReference>
<feature type="signal peptide" evidence="1">
    <location>
        <begin position="1"/>
        <end position="27"/>
    </location>
</feature>
<dbReference type="Gene3D" id="3.40.190.120">
    <property type="entry name" value="Osmoprotection protein (prox), domain 2"/>
    <property type="match status" value="1"/>
</dbReference>
<keyword evidence="4" id="KW-1185">Reference proteome</keyword>
<name>A0ABR9SIW9_9BURK</name>
<sequence length="306" mass="32475">MRLALPFPRWRLALVAAVACIQAAALAAPAPPAPAASAPGVPPPGASAPAAVVGSKRFTESYILGEIVRQALLRAGVAATHRQGLGNTAVMEQALATHAIDLYPEYTGTIVRELLHRQDDPGAGLDRLNQWLAPRGLKAAIPLGFNNGYALAMREDTAQRLGIATLSDLAASRAPLRLGLSHEFLQRADGWPALRKAYGLPQVPGSGLDHGLAYQALAGGQVDVVDAYTTDAQIERLHLRVLRDDRAFFPRYDAVLLMQAGFDAGPLAPLAGRIDDAAMRAMNAQVELDGRSFEAVAREFLSRATA</sequence>